<evidence type="ECO:0000259" key="2">
    <source>
        <dbReference type="Pfam" id="PF24803"/>
    </source>
</evidence>
<dbReference type="Pfam" id="PF24803">
    <property type="entry name" value="DUF7704"/>
    <property type="match status" value="1"/>
</dbReference>
<dbReference type="AlphaFoldDB" id="A0AA38RZU7"/>
<gene>
    <name evidence="3" type="ORF">NKR23_g6169</name>
</gene>
<feature type="domain" description="DUF7704" evidence="2">
    <location>
        <begin position="12"/>
        <end position="159"/>
    </location>
</feature>
<name>A0AA38RZU7_9PEZI</name>
<proteinExistence type="predicted"/>
<feature type="transmembrane region" description="Helical" evidence="1">
    <location>
        <begin position="12"/>
        <end position="35"/>
    </location>
</feature>
<dbReference type="EMBL" id="JANBVO010000017">
    <property type="protein sequence ID" value="KAJ9144061.1"/>
    <property type="molecule type" value="Genomic_DNA"/>
</dbReference>
<keyword evidence="4" id="KW-1185">Reference proteome</keyword>
<dbReference type="Proteomes" id="UP001174694">
    <property type="component" value="Unassembled WGS sequence"/>
</dbReference>
<keyword evidence="1" id="KW-0812">Transmembrane</keyword>
<protein>
    <recommendedName>
        <fullName evidence="2">DUF7704 domain-containing protein</fullName>
    </recommendedName>
</protein>
<dbReference type="InterPro" id="IPR056121">
    <property type="entry name" value="DUF7704"/>
</dbReference>
<evidence type="ECO:0000256" key="1">
    <source>
        <dbReference type="SAM" id="Phobius"/>
    </source>
</evidence>
<reference evidence="3" key="1">
    <citation type="submission" date="2022-07" db="EMBL/GenBank/DDBJ databases">
        <title>Fungi with potential for degradation of polypropylene.</title>
        <authorList>
            <person name="Gostincar C."/>
        </authorList>
    </citation>
    <scope>NUCLEOTIDE SEQUENCE</scope>
    <source>
        <strain evidence="3">EXF-13308</strain>
    </source>
</reference>
<keyword evidence="1" id="KW-1133">Transmembrane helix</keyword>
<organism evidence="3 4">
    <name type="scientific">Pleurostoma richardsiae</name>
    <dbReference type="NCBI Taxonomy" id="41990"/>
    <lineage>
        <taxon>Eukaryota</taxon>
        <taxon>Fungi</taxon>
        <taxon>Dikarya</taxon>
        <taxon>Ascomycota</taxon>
        <taxon>Pezizomycotina</taxon>
        <taxon>Sordariomycetes</taxon>
        <taxon>Sordariomycetidae</taxon>
        <taxon>Calosphaeriales</taxon>
        <taxon>Pleurostomataceae</taxon>
        <taxon>Pleurostoma</taxon>
    </lineage>
</organism>
<comment type="caution">
    <text evidence="3">The sequence shown here is derived from an EMBL/GenBank/DDBJ whole genome shotgun (WGS) entry which is preliminary data.</text>
</comment>
<evidence type="ECO:0000313" key="3">
    <source>
        <dbReference type="EMBL" id="KAJ9144061.1"/>
    </source>
</evidence>
<feature type="transmembrane region" description="Helical" evidence="1">
    <location>
        <begin position="140"/>
        <end position="162"/>
    </location>
</feature>
<feature type="transmembrane region" description="Helical" evidence="1">
    <location>
        <begin position="104"/>
        <end position="125"/>
    </location>
</feature>
<dbReference type="PANTHER" id="PTHR37019:SF1">
    <property type="entry name" value="EXPERA DOMAIN-CONTAINING PROTEIN"/>
    <property type="match status" value="1"/>
</dbReference>
<evidence type="ECO:0000313" key="4">
    <source>
        <dbReference type="Proteomes" id="UP001174694"/>
    </source>
</evidence>
<feature type="transmembrane region" description="Helical" evidence="1">
    <location>
        <begin position="70"/>
        <end position="92"/>
    </location>
</feature>
<accession>A0AA38RZU7</accession>
<sequence>MAPSVSTRPKVAFVYTLWFTWIDPVLSLIGAYGGFFVPNLLLASYIPDTVASPAAPKELSPNPNAMANPAHALIFNQLGGFFLLTFTLSTFLLRYTPDFTIWSLYEGAILIVDVIILVATALAYANQGRLSPFTWRPEDWFSVLVTGLCAVLRAGFVLRIGVGEKEKRN</sequence>
<keyword evidence="1" id="KW-0472">Membrane</keyword>
<dbReference type="PANTHER" id="PTHR37019">
    <property type="entry name" value="CHROMOSOME 1, WHOLE GENOME SHOTGUN SEQUENCE"/>
    <property type="match status" value="1"/>
</dbReference>